<name>A0A1T2XCS6_9BACL</name>
<dbReference type="GO" id="GO:0016787">
    <property type="term" value="F:hydrolase activity"/>
    <property type="evidence" value="ECO:0007669"/>
    <property type="project" value="InterPro"/>
</dbReference>
<evidence type="ECO:0000313" key="4">
    <source>
        <dbReference type="Proteomes" id="UP000190188"/>
    </source>
</evidence>
<organism evidence="3 4">
    <name type="scientific">Paenibacillus selenitireducens</name>
    <dbReference type="NCBI Taxonomy" id="1324314"/>
    <lineage>
        <taxon>Bacteria</taxon>
        <taxon>Bacillati</taxon>
        <taxon>Bacillota</taxon>
        <taxon>Bacilli</taxon>
        <taxon>Bacillales</taxon>
        <taxon>Paenibacillaceae</taxon>
        <taxon>Paenibacillus</taxon>
    </lineage>
</organism>
<dbReference type="SUPFAM" id="SSF53474">
    <property type="entry name" value="alpha/beta-Hydrolases"/>
    <property type="match status" value="1"/>
</dbReference>
<dbReference type="InterPro" id="IPR029058">
    <property type="entry name" value="AB_hydrolase_fold"/>
</dbReference>
<comment type="caution">
    <text evidence="3">The sequence shown here is derived from an EMBL/GenBank/DDBJ whole genome shotgun (WGS) entry which is preliminary data.</text>
</comment>
<dbReference type="InterPro" id="IPR050955">
    <property type="entry name" value="Plant_Biomass_Hydrol_Est"/>
</dbReference>
<dbReference type="PANTHER" id="PTHR43037:SF1">
    <property type="entry name" value="BLL1128 PROTEIN"/>
    <property type="match status" value="1"/>
</dbReference>
<keyword evidence="4" id="KW-1185">Reference proteome</keyword>
<dbReference type="InterPro" id="IPR003140">
    <property type="entry name" value="PLipase/COase/thioEstase"/>
</dbReference>
<evidence type="ECO:0000259" key="2">
    <source>
        <dbReference type="Pfam" id="PF02230"/>
    </source>
</evidence>
<reference evidence="3 4" key="1">
    <citation type="submission" date="2017-01" db="EMBL/GenBank/DDBJ databases">
        <title>Genome analysis of Paenibacillus selenitrireducens ES3-24.</title>
        <authorList>
            <person name="Xu D."/>
            <person name="Yao R."/>
            <person name="Zheng S."/>
        </authorList>
    </citation>
    <scope>NUCLEOTIDE SEQUENCE [LARGE SCALE GENOMIC DNA]</scope>
    <source>
        <strain evidence="3 4">ES3-24</strain>
    </source>
</reference>
<sequence length="220" mass="25199">MQQMVSRLQQTVTKTLELNYVVYLPSGYDPSADVKWPMIYFLHGMNQRGDDIELIKKYGIPQNLDAGEELPFIVVCPQCATNSFWPFENESLITLLDNIVNDYHVDENRIYLTGLSMGGFGTWDLAMMHPERFAAIAPICGGSIPGRDLSPLREMPIWTFHGDQDPVVPIQFTQMIVSGLEAMDAKVKFTVYPGVEHDSWTETYRNPALYDWFLEHTREQ</sequence>
<dbReference type="EMBL" id="MSZX01000005">
    <property type="protein sequence ID" value="OPA77572.1"/>
    <property type="molecule type" value="Genomic_DNA"/>
</dbReference>
<evidence type="ECO:0000256" key="1">
    <source>
        <dbReference type="ARBA" id="ARBA00022729"/>
    </source>
</evidence>
<proteinExistence type="predicted"/>
<dbReference type="Proteomes" id="UP000190188">
    <property type="component" value="Unassembled WGS sequence"/>
</dbReference>
<keyword evidence="1" id="KW-0732">Signal</keyword>
<dbReference type="RefSeq" id="WP_078499313.1">
    <property type="nucleotide sequence ID" value="NZ_MSZX01000005.1"/>
</dbReference>
<dbReference type="Pfam" id="PF02230">
    <property type="entry name" value="Abhydrolase_2"/>
    <property type="match status" value="1"/>
</dbReference>
<protein>
    <submittedName>
        <fullName evidence="3">Phospholipase</fullName>
    </submittedName>
</protein>
<dbReference type="STRING" id="1324314.BVG16_14085"/>
<feature type="domain" description="Phospholipase/carboxylesterase/thioesterase" evidence="2">
    <location>
        <begin position="91"/>
        <end position="202"/>
    </location>
</feature>
<dbReference type="Gene3D" id="3.40.50.1820">
    <property type="entry name" value="alpha/beta hydrolase"/>
    <property type="match status" value="1"/>
</dbReference>
<dbReference type="OrthoDB" id="9764953at2"/>
<evidence type="ECO:0000313" key="3">
    <source>
        <dbReference type="EMBL" id="OPA77572.1"/>
    </source>
</evidence>
<gene>
    <name evidence="3" type="ORF">BVG16_14085</name>
</gene>
<dbReference type="AlphaFoldDB" id="A0A1T2XCS6"/>
<accession>A0A1T2XCS6</accession>
<dbReference type="PANTHER" id="PTHR43037">
    <property type="entry name" value="UNNAMED PRODUCT-RELATED"/>
    <property type="match status" value="1"/>
</dbReference>